<protein>
    <submittedName>
        <fullName evidence="3">Transposon Ty3-G Gag-Pol polyprotein</fullName>
    </submittedName>
</protein>
<dbReference type="GO" id="GO:0003676">
    <property type="term" value="F:nucleic acid binding"/>
    <property type="evidence" value="ECO:0007669"/>
    <property type="project" value="InterPro"/>
</dbReference>
<dbReference type="Pfam" id="PF24626">
    <property type="entry name" value="SH3_Tf2-1"/>
    <property type="match status" value="1"/>
</dbReference>
<dbReference type="Proteomes" id="UP000075243">
    <property type="component" value="Chromosome 3"/>
</dbReference>
<dbReference type="Gene3D" id="3.30.420.10">
    <property type="entry name" value="Ribonuclease H-like superfamily/Ribonuclease H"/>
    <property type="match status" value="1"/>
</dbReference>
<gene>
    <name evidence="3" type="ORF">KK1_009125</name>
</gene>
<keyword evidence="1" id="KW-0472">Membrane</keyword>
<name>A0A151TSA7_CAJCA</name>
<dbReference type="OMA" id="THIFPIK"/>
<dbReference type="InterPro" id="IPR012337">
    <property type="entry name" value="RNaseH-like_sf"/>
</dbReference>
<reference evidence="3 4" key="1">
    <citation type="journal article" date="2012" name="Nat. Biotechnol.">
        <title>Draft genome sequence of pigeonpea (Cajanus cajan), an orphan legume crop of resource-poor farmers.</title>
        <authorList>
            <person name="Varshney R.K."/>
            <person name="Chen W."/>
            <person name="Li Y."/>
            <person name="Bharti A.K."/>
            <person name="Saxena R.K."/>
            <person name="Schlueter J.A."/>
            <person name="Donoghue M.T."/>
            <person name="Azam S."/>
            <person name="Fan G."/>
            <person name="Whaley A.M."/>
            <person name="Farmer A.D."/>
            <person name="Sheridan J."/>
            <person name="Iwata A."/>
            <person name="Tuteja R."/>
            <person name="Penmetsa R.V."/>
            <person name="Wu W."/>
            <person name="Upadhyaya H.D."/>
            <person name="Yang S.P."/>
            <person name="Shah T."/>
            <person name="Saxena K.B."/>
            <person name="Michael T."/>
            <person name="McCombie W.R."/>
            <person name="Yang B."/>
            <person name="Zhang G."/>
            <person name="Yang H."/>
            <person name="Wang J."/>
            <person name="Spillane C."/>
            <person name="Cook D.R."/>
            <person name="May G.D."/>
            <person name="Xu X."/>
            <person name="Jackson S.A."/>
        </authorList>
    </citation>
    <scope>NUCLEOTIDE SEQUENCE [LARGE SCALE GENOMIC DNA]</scope>
    <source>
        <strain evidence="4">cv. Asha</strain>
    </source>
</reference>
<proteinExistence type="predicted"/>
<organism evidence="3 4">
    <name type="scientific">Cajanus cajan</name>
    <name type="common">Pigeon pea</name>
    <name type="synonym">Cajanus indicus</name>
    <dbReference type="NCBI Taxonomy" id="3821"/>
    <lineage>
        <taxon>Eukaryota</taxon>
        <taxon>Viridiplantae</taxon>
        <taxon>Streptophyta</taxon>
        <taxon>Embryophyta</taxon>
        <taxon>Tracheophyta</taxon>
        <taxon>Spermatophyta</taxon>
        <taxon>Magnoliopsida</taxon>
        <taxon>eudicotyledons</taxon>
        <taxon>Gunneridae</taxon>
        <taxon>Pentapetalae</taxon>
        <taxon>rosids</taxon>
        <taxon>fabids</taxon>
        <taxon>Fabales</taxon>
        <taxon>Fabaceae</taxon>
        <taxon>Papilionoideae</taxon>
        <taxon>50 kb inversion clade</taxon>
        <taxon>NPAAA clade</taxon>
        <taxon>indigoferoid/millettioid clade</taxon>
        <taxon>Phaseoleae</taxon>
        <taxon>Cajanus</taxon>
    </lineage>
</organism>
<dbReference type="GO" id="GO:0015074">
    <property type="term" value="P:DNA integration"/>
    <property type="evidence" value="ECO:0007669"/>
    <property type="project" value="InterPro"/>
</dbReference>
<keyword evidence="1" id="KW-0812">Transmembrane</keyword>
<sequence length="382" mass="43876">MEISEWKWDSITMDFIVGLPRSARNSDAIWVIVDRLTKCAHFLPVNIKWSLEKLTQLYVREIVRLHGVPSSIISDRDPSFTSRFWQSLHQALGTKLRLSSAYHPQMDGQSERTIQSLEDLLRACVLDHLGSWEEVLPLVEFTYNNSFHASIGMAPFEALYGRRCRTPLCWYQDGESVVVGPELILQITEKVKLDEDCLLWCGKSAEAKKLTPRFVGPYQIIRRVGPVTYRLALPPSLSNLHDVFHVSQLRKYVHDPGQVVELDDVRMKENLTFEKSPVVVVDFKLKELRGKSITLVKVLWDAATGEATWEVEQQCRERYPFLFPSKSIFGDKNFCCWGGCETHSVSFSFPFNINLFLILPFTLFSPILYSLCLGIFFGDLRC</sequence>
<evidence type="ECO:0000313" key="3">
    <source>
        <dbReference type="EMBL" id="KYP69918.1"/>
    </source>
</evidence>
<dbReference type="PROSITE" id="PS50994">
    <property type="entry name" value="INTEGRASE"/>
    <property type="match status" value="1"/>
</dbReference>
<accession>A0A151TSA7</accession>
<dbReference type="Gramene" id="C.cajan_08866.t">
    <property type="protein sequence ID" value="C.cajan_08866.t"/>
    <property type="gene ID" value="C.cajan_08866"/>
</dbReference>
<dbReference type="EMBL" id="CM003605">
    <property type="protein sequence ID" value="KYP69918.1"/>
    <property type="molecule type" value="Genomic_DNA"/>
</dbReference>
<feature type="transmembrane region" description="Helical" evidence="1">
    <location>
        <begin position="355"/>
        <end position="377"/>
    </location>
</feature>
<dbReference type="PANTHER" id="PTHR45835">
    <property type="entry name" value="YALI0A06105P"/>
    <property type="match status" value="1"/>
</dbReference>
<evidence type="ECO:0000313" key="4">
    <source>
        <dbReference type="Proteomes" id="UP000075243"/>
    </source>
</evidence>
<dbReference type="InterPro" id="IPR056924">
    <property type="entry name" value="SH3_Tf2-1"/>
</dbReference>
<evidence type="ECO:0000256" key="1">
    <source>
        <dbReference type="SAM" id="Phobius"/>
    </source>
</evidence>
<dbReference type="SUPFAM" id="SSF53098">
    <property type="entry name" value="Ribonuclease H-like"/>
    <property type="match status" value="1"/>
</dbReference>
<dbReference type="InterPro" id="IPR036397">
    <property type="entry name" value="RNaseH_sf"/>
</dbReference>
<keyword evidence="4" id="KW-1185">Reference proteome</keyword>
<dbReference type="PANTHER" id="PTHR45835:SF99">
    <property type="entry name" value="CHROMO DOMAIN-CONTAINING PROTEIN-RELATED"/>
    <property type="match status" value="1"/>
</dbReference>
<evidence type="ECO:0000259" key="2">
    <source>
        <dbReference type="PROSITE" id="PS50994"/>
    </source>
</evidence>
<dbReference type="AlphaFoldDB" id="A0A151TSA7"/>
<keyword evidence="1" id="KW-1133">Transmembrane helix</keyword>
<dbReference type="InterPro" id="IPR001584">
    <property type="entry name" value="Integrase_cat-core"/>
</dbReference>
<feature type="domain" description="Integrase catalytic" evidence="2">
    <location>
        <begin position="1"/>
        <end position="163"/>
    </location>
</feature>